<dbReference type="EMBL" id="CP064946">
    <property type="protein sequence ID" value="QPH49701.1"/>
    <property type="molecule type" value="Genomic_DNA"/>
</dbReference>
<gene>
    <name evidence="1" type="ORF">IZU98_02930</name>
</gene>
<dbReference type="RefSeq" id="WP_196110373.1">
    <property type="nucleotide sequence ID" value="NZ_CP064943.1"/>
</dbReference>
<sequence length="124" mass="13691">MTRARLNMAHEGQLWEMALDHFGPDGLPQVVVDMWILAASPPRPVVEHLTTDKVSQEVLNVLNALNIAQERIGAFVADRTPVPGIVTLYARRASDLADGLITRLPKELLSRAWRGSCLEIDLGI</sequence>
<evidence type="ECO:0000313" key="1">
    <source>
        <dbReference type="EMBL" id="QPH49701.1"/>
    </source>
</evidence>
<organism evidence="1 2">
    <name type="scientific">Pseudomonas fulva</name>
    <dbReference type="NCBI Taxonomy" id="47880"/>
    <lineage>
        <taxon>Bacteria</taxon>
        <taxon>Pseudomonadati</taxon>
        <taxon>Pseudomonadota</taxon>
        <taxon>Gammaproteobacteria</taxon>
        <taxon>Pseudomonadales</taxon>
        <taxon>Pseudomonadaceae</taxon>
        <taxon>Pseudomonas</taxon>
    </lineage>
</organism>
<evidence type="ECO:0000313" key="2">
    <source>
        <dbReference type="Proteomes" id="UP000594430"/>
    </source>
</evidence>
<name>A0A7S9L8U7_9PSED</name>
<protein>
    <submittedName>
        <fullName evidence="1">Uncharacterized protein</fullName>
    </submittedName>
</protein>
<dbReference type="AlphaFoldDB" id="A0A7S9L8U7"/>
<proteinExistence type="predicted"/>
<accession>A0A7S9L8U7</accession>
<reference evidence="1 2" key="1">
    <citation type="submission" date="2020-11" db="EMBL/GenBank/DDBJ databases">
        <title>Pseudomonas fulva producing VIM-24.</title>
        <authorList>
            <person name="Liu S."/>
        </authorList>
    </citation>
    <scope>NUCLEOTIDE SEQUENCE [LARGE SCALE GENOMIC DNA]</scope>
    <source>
        <strain evidence="1 2">ZDHY414</strain>
    </source>
</reference>
<dbReference type="Proteomes" id="UP000594430">
    <property type="component" value="Chromosome"/>
</dbReference>